<protein>
    <submittedName>
        <fullName evidence="1">Uncharacterized protein</fullName>
    </submittedName>
</protein>
<keyword evidence="2" id="KW-1185">Reference proteome</keyword>
<gene>
    <name evidence="1" type="ORF">BD626DRAFT_625564</name>
</gene>
<dbReference type="EMBL" id="VDMD01000001">
    <property type="protein sequence ID" value="TRM70366.1"/>
    <property type="molecule type" value="Genomic_DNA"/>
</dbReference>
<accession>A0A550D013</accession>
<proteinExistence type="predicted"/>
<organism evidence="1 2">
    <name type="scientific">Schizophyllum amplum</name>
    <dbReference type="NCBI Taxonomy" id="97359"/>
    <lineage>
        <taxon>Eukaryota</taxon>
        <taxon>Fungi</taxon>
        <taxon>Dikarya</taxon>
        <taxon>Basidiomycota</taxon>
        <taxon>Agaricomycotina</taxon>
        <taxon>Agaricomycetes</taxon>
        <taxon>Agaricomycetidae</taxon>
        <taxon>Agaricales</taxon>
        <taxon>Schizophyllaceae</taxon>
        <taxon>Schizophyllum</taxon>
    </lineage>
</organism>
<dbReference type="AlphaFoldDB" id="A0A550D013"/>
<evidence type="ECO:0000313" key="1">
    <source>
        <dbReference type="EMBL" id="TRM70366.1"/>
    </source>
</evidence>
<name>A0A550D013_9AGAR</name>
<reference evidence="1 2" key="1">
    <citation type="journal article" date="2019" name="New Phytol.">
        <title>Comparative genomics reveals unique wood-decay strategies and fruiting body development in the Schizophyllaceae.</title>
        <authorList>
            <person name="Almasi E."/>
            <person name="Sahu N."/>
            <person name="Krizsan K."/>
            <person name="Balint B."/>
            <person name="Kovacs G.M."/>
            <person name="Kiss B."/>
            <person name="Cseklye J."/>
            <person name="Drula E."/>
            <person name="Henrissat B."/>
            <person name="Nagy I."/>
            <person name="Chovatia M."/>
            <person name="Adam C."/>
            <person name="LaButti K."/>
            <person name="Lipzen A."/>
            <person name="Riley R."/>
            <person name="Grigoriev I.V."/>
            <person name="Nagy L.G."/>
        </authorList>
    </citation>
    <scope>NUCLEOTIDE SEQUENCE [LARGE SCALE GENOMIC DNA]</scope>
    <source>
        <strain evidence="1 2">NL-1724</strain>
    </source>
</reference>
<evidence type="ECO:0000313" key="2">
    <source>
        <dbReference type="Proteomes" id="UP000320762"/>
    </source>
</evidence>
<comment type="caution">
    <text evidence="1">The sequence shown here is derived from an EMBL/GenBank/DDBJ whole genome shotgun (WGS) entry which is preliminary data.</text>
</comment>
<sequence length="115" mass="12027">MTRKRQAMGGGLFDAISTDAITPPTTAATVGATTTAATTGAFYLNNENVPWLQGDAEAVDHNFSVVSHIRARCEHIRGSHSVIPGTLATMRSFSDSLSSGAPIALPSPMHISLMS</sequence>
<dbReference type="Proteomes" id="UP000320762">
    <property type="component" value="Unassembled WGS sequence"/>
</dbReference>